<accession>G9WKT7</accession>
<organism evidence="1 2">
    <name type="scientific">Oribacterium parvum ACB1</name>
    <dbReference type="NCBI Taxonomy" id="796943"/>
    <lineage>
        <taxon>Bacteria</taxon>
        <taxon>Bacillati</taxon>
        <taxon>Bacillota</taxon>
        <taxon>Clostridia</taxon>
        <taxon>Lachnospirales</taxon>
        <taxon>Lachnospiraceae</taxon>
        <taxon>Oribacterium</taxon>
    </lineage>
</organism>
<proteinExistence type="predicted"/>
<dbReference type="AlphaFoldDB" id="G9WKT7"/>
<evidence type="ECO:0000313" key="1">
    <source>
        <dbReference type="EMBL" id="EHL13392.1"/>
    </source>
</evidence>
<protein>
    <submittedName>
        <fullName evidence="1">Uncharacterized protein</fullName>
    </submittedName>
</protein>
<dbReference type="STRING" id="796943.HMPREF9625_01994"/>
<reference evidence="1" key="1">
    <citation type="submission" date="2011-08" db="EMBL/GenBank/DDBJ databases">
        <authorList>
            <consortium name="The Broad Institute Genome Sequencing Platform"/>
            <person name="Earl A."/>
            <person name="Ward D."/>
            <person name="Feldgarden M."/>
            <person name="Gevers D."/>
            <person name="Sizova M."/>
            <person name="Hazen A."/>
            <person name="Epstein S."/>
            <person name="Young S.K."/>
            <person name="Zeng Q."/>
            <person name="Gargeya S."/>
            <person name="Fitzgerald M."/>
            <person name="Haas B."/>
            <person name="Abouelleil A."/>
            <person name="Alvarado L."/>
            <person name="Arachchi H.M."/>
            <person name="Berlin A."/>
            <person name="Brown A."/>
            <person name="Chapman S.B."/>
            <person name="Chen Z."/>
            <person name="Dunbar C."/>
            <person name="Freedman E."/>
            <person name="Gearin G."/>
            <person name="Gellesch M."/>
            <person name="Goldberg J."/>
            <person name="Griggs A."/>
            <person name="Gujja S."/>
            <person name="Heiman D."/>
            <person name="Howarth C."/>
            <person name="Larson L."/>
            <person name="Lui A."/>
            <person name="MacDonald P.J.P."/>
            <person name="Montmayeur A."/>
            <person name="Murphy C."/>
            <person name="Neiman D."/>
            <person name="Pearson M."/>
            <person name="Priest M."/>
            <person name="Roberts A."/>
            <person name="Saif S."/>
            <person name="Shea T."/>
            <person name="Shenoy N."/>
            <person name="Sisk P."/>
            <person name="Stolte C."/>
            <person name="Sykes S."/>
            <person name="Wortman J."/>
            <person name="Nusbaum C."/>
            <person name="Birren B."/>
        </authorList>
    </citation>
    <scope>NUCLEOTIDE SEQUENCE</scope>
    <source>
        <strain evidence="1">ACB1</strain>
    </source>
</reference>
<evidence type="ECO:0000313" key="2">
    <source>
        <dbReference type="Proteomes" id="UP000018461"/>
    </source>
</evidence>
<dbReference type="PATRIC" id="fig|796943.3.peg.351"/>
<dbReference type="EMBL" id="AFZC02000002">
    <property type="protein sequence ID" value="EHL13392.1"/>
    <property type="molecule type" value="Genomic_DNA"/>
</dbReference>
<dbReference type="Proteomes" id="UP000018461">
    <property type="component" value="Unassembled WGS sequence"/>
</dbReference>
<gene>
    <name evidence="1" type="ORF">HMPREF9625_01994</name>
</gene>
<comment type="caution">
    <text evidence="1">The sequence shown here is derived from an EMBL/GenBank/DDBJ whole genome shotgun (WGS) entry which is preliminary data.</text>
</comment>
<sequence length="54" mass="6730">MKSFFVVTSYVTVYRILPFCDEIMFYDLKKNKIYKEKIREVKKFLHYGLKFFSF</sequence>
<keyword evidence="2" id="KW-1185">Reference proteome</keyword>
<reference evidence="1" key="2">
    <citation type="submission" date="2013-03" db="EMBL/GenBank/DDBJ databases">
        <title>The Genome Sequence of Oribacterium sp. ACB1.</title>
        <authorList>
            <consortium name="The Broad Institute Genomics Platform"/>
            <consortium name="The Broad Institute Genome Sequencing Center for Infectious Disease"/>
            <person name="Earl A."/>
            <person name="Ward D."/>
            <person name="Feldgarden M."/>
            <person name="Gevers D."/>
            <person name="Sizova M."/>
            <person name="Hazen A."/>
            <person name="Epstein S."/>
            <person name="Walker B."/>
            <person name="Young S."/>
            <person name="Zeng Q."/>
            <person name="Gargeya S."/>
            <person name="Fitzgerald M."/>
            <person name="Haas B."/>
            <person name="Abouelleil A."/>
            <person name="Allen A.W."/>
            <person name="Alvarado L."/>
            <person name="Arachchi H.M."/>
            <person name="Berlin A.M."/>
            <person name="Chapman S.B."/>
            <person name="Gainer-Dewar J."/>
            <person name="Goldberg J."/>
            <person name="Griggs A."/>
            <person name="Gujja S."/>
            <person name="Hansen M."/>
            <person name="Howarth C."/>
            <person name="Imamovic A."/>
            <person name="Ireland A."/>
            <person name="Larimer J."/>
            <person name="McCowan C."/>
            <person name="Murphy C."/>
            <person name="Pearson M."/>
            <person name="Poon T.W."/>
            <person name="Priest M."/>
            <person name="Roberts A."/>
            <person name="Saif S."/>
            <person name="Shea T."/>
            <person name="Sisk P."/>
            <person name="Sykes S."/>
            <person name="Wortman J."/>
            <person name="Nusbaum C."/>
            <person name="Birren B."/>
        </authorList>
    </citation>
    <scope>NUCLEOTIDE SEQUENCE [LARGE SCALE GENOMIC DNA]</scope>
    <source>
        <strain evidence="1">ACB1</strain>
    </source>
</reference>
<dbReference type="HOGENOM" id="CLU_3045990_0_0_9"/>
<name>G9WKT7_9FIRM</name>